<proteinExistence type="predicted"/>
<dbReference type="KEGG" id="mmag:MMAD_09430"/>
<reference evidence="1 2" key="1">
    <citation type="journal article" date="2019" name="Emerg. Microbes Infect.">
        <title>Comprehensive subspecies identification of 175 nontuberculous mycobacteria species based on 7547 genomic profiles.</title>
        <authorList>
            <person name="Matsumoto Y."/>
            <person name="Kinjo T."/>
            <person name="Motooka D."/>
            <person name="Nabeya D."/>
            <person name="Jung N."/>
            <person name="Uechi K."/>
            <person name="Horii T."/>
            <person name="Iida T."/>
            <person name="Fujita J."/>
            <person name="Nakamura S."/>
        </authorList>
    </citation>
    <scope>NUCLEOTIDE SEQUENCE [LARGE SCALE GENOMIC DNA]</scope>
    <source>
        <strain evidence="1 2">JCM 13574</strain>
    </source>
</reference>
<evidence type="ECO:0000313" key="1">
    <source>
        <dbReference type="EMBL" id="BBZ26648.1"/>
    </source>
</evidence>
<dbReference type="EMBL" id="AP022610">
    <property type="protein sequence ID" value="BBZ26648.1"/>
    <property type="molecule type" value="Genomic_DNA"/>
</dbReference>
<dbReference type="AlphaFoldDB" id="A0A7I7XDW1"/>
<accession>A0A7I7XDW1</accession>
<dbReference type="Proteomes" id="UP000466517">
    <property type="component" value="Chromosome"/>
</dbReference>
<name>A0A7I7XDW1_9MYCO</name>
<evidence type="ECO:0000313" key="2">
    <source>
        <dbReference type="Proteomes" id="UP000466517"/>
    </source>
</evidence>
<protein>
    <submittedName>
        <fullName evidence="1">Uncharacterized protein</fullName>
    </submittedName>
</protein>
<keyword evidence="2" id="KW-1185">Reference proteome</keyword>
<dbReference type="RefSeq" id="WP_163733208.1">
    <property type="nucleotide sequence ID" value="NZ_AP022610.1"/>
</dbReference>
<sequence length="248" mass="28208">MSDDLLEAVLEAHGGRPAWLGVGSLTARVATLGPFWGARGWPDAFADTVVTCDVHRQRIEYSSFGPSRFRAVLDVEPGPPRVDRVTLWRGDELVDEETDPRAHFPAFNGSVRWTATQVVYFAGYALWNYLMEPHLLARPDIISHEIEPWREDGQTWRRLAVRFPDAIATHNVDQVFYFDAELRQRRMDYLPDLTGNTVAHYTSGHQRFDGVLFPTHREVHHHRPDGTTLPGAAGIWNEISDVHLHRGP</sequence>
<gene>
    <name evidence="1" type="ORF">MMAD_09430</name>
</gene>
<organism evidence="1 2">
    <name type="scientific">Mycolicibacterium madagascariense</name>
    <dbReference type="NCBI Taxonomy" id="212765"/>
    <lineage>
        <taxon>Bacteria</taxon>
        <taxon>Bacillati</taxon>
        <taxon>Actinomycetota</taxon>
        <taxon>Actinomycetes</taxon>
        <taxon>Mycobacteriales</taxon>
        <taxon>Mycobacteriaceae</taxon>
        <taxon>Mycolicibacterium</taxon>
    </lineage>
</organism>